<name>A0ABV6M1N3_9ACTN</name>
<proteinExistence type="predicted"/>
<dbReference type="InterPro" id="IPR016036">
    <property type="entry name" value="Malonyl_transacylase_ACP-bd"/>
</dbReference>
<evidence type="ECO:0000256" key="1">
    <source>
        <dbReference type="ARBA" id="ARBA00022679"/>
    </source>
</evidence>
<dbReference type="SUPFAM" id="SSF55048">
    <property type="entry name" value="Probable ACP-binding domain of malonyl-CoA ACP transacylase"/>
    <property type="match status" value="1"/>
</dbReference>
<dbReference type="InterPro" id="IPR050091">
    <property type="entry name" value="PKS_NRPS_Biosynth_Enz"/>
</dbReference>
<keyword evidence="2 4" id="KW-0012">Acyltransferase</keyword>
<reference evidence="4 5" key="1">
    <citation type="submission" date="2024-09" db="EMBL/GenBank/DDBJ databases">
        <authorList>
            <person name="Sun Q."/>
            <person name="Mori K."/>
        </authorList>
    </citation>
    <scope>NUCLEOTIDE SEQUENCE [LARGE SCALE GENOMIC DNA]</scope>
    <source>
        <strain evidence="4 5">TBRC 3947</strain>
    </source>
</reference>
<dbReference type="Gene3D" id="3.40.47.10">
    <property type="match status" value="1"/>
</dbReference>
<evidence type="ECO:0000259" key="3">
    <source>
        <dbReference type="SMART" id="SM00827"/>
    </source>
</evidence>
<protein>
    <submittedName>
        <fullName evidence="4">Acyltransferase domain-containing protein</fullName>
    </submittedName>
</protein>
<feature type="domain" description="Malonyl-CoA:ACP transacylase (MAT)" evidence="3">
    <location>
        <begin position="148"/>
        <end position="433"/>
    </location>
</feature>
<dbReference type="SMART" id="SM00827">
    <property type="entry name" value="PKS_AT"/>
    <property type="match status" value="1"/>
</dbReference>
<accession>A0ABV6M1N3</accession>
<feature type="non-terminal residue" evidence="4">
    <location>
        <position position="433"/>
    </location>
</feature>
<dbReference type="SUPFAM" id="SSF53901">
    <property type="entry name" value="Thiolase-like"/>
    <property type="match status" value="1"/>
</dbReference>
<evidence type="ECO:0000313" key="5">
    <source>
        <dbReference type="Proteomes" id="UP001589867"/>
    </source>
</evidence>
<dbReference type="SUPFAM" id="SSF52151">
    <property type="entry name" value="FabD/lysophospholipase-like"/>
    <property type="match status" value="1"/>
</dbReference>
<dbReference type="Gene3D" id="3.40.366.10">
    <property type="entry name" value="Malonyl-Coenzyme A Acyl Carrier Protein, domain 2"/>
    <property type="match status" value="1"/>
</dbReference>
<gene>
    <name evidence="4" type="ORF">ACFFIA_13110</name>
</gene>
<keyword evidence="1" id="KW-0808">Transferase</keyword>
<dbReference type="InterPro" id="IPR016035">
    <property type="entry name" value="Acyl_Trfase/lysoPLipase"/>
</dbReference>
<dbReference type="Gene3D" id="3.30.70.3290">
    <property type="match status" value="1"/>
</dbReference>
<dbReference type="InterPro" id="IPR001227">
    <property type="entry name" value="Ac_transferase_dom_sf"/>
</dbReference>
<dbReference type="GO" id="GO:0016746">
    <property type="term" value="F:acyltransferase activity"/>
    <property type="evidence" value="ECO:0007669"/>
    <property type="project" value="UniProtKB-KW"/>
</dbReference>
<dbReference type="RefSeq" id="WP_377250366.1">
    <property type="nucleotide sequence ID" value="NZ_JBHLUH010000015.1"/>
</dbReference>
<dbReference type="Pfam" id="PF00698">
    <property type="entry name" value="Acyl_transf_1"/>
    <property type="match status" value="1"/>
</dbReference>
<dbReference type="Proteomes" id="UP001589867">
    <property type="component" value="Unassembled WGS sequence"/>
</dbReference>
<organism evidence="4 5">
    <name type="scientific">Phytohabitans kaempferiae</name>
    <dbReference type="NCBI Taxonomy" id="1620943"/>
    <lineage>
        <taxon>Bacteria</taxon>
        <taxon>Bacillati</taxon>
        <taxon>Actinomycetota</taxon>
        <taxon>Actinomycetes</taxon>
        <taxon>Micromonosporales</taxon>
        <taxon>Micromonosporaceae</taxon>
    </lineage>
</organism>
<dbReference type="InterPro" id="IPR032821">
    <property type="entry name" value="PKS_assoc"/>
</dbReference>
<dbReference type="PANTHER" id="PTHR43775:SF51">
    <property type="entry name" value="INACTIVE PHENOLPHTHIOCEROL SYNTHESIS POLYKETIDE SYNTHASE TYPE I PKS1-RELATED"/>
    <property type="match status" value="1"/>
</dbReference>
<comment type="caution">
    <text evidence="4">The sequence shown here is derived from an EMBL/GenBank/DDBJ whole genome shotgun (WGS) entry which is preliminary data.</text>
</comment>
<keyword evidence="5" id="KW-1185">Reference proteome</keyword>
<dbReference type="Pfam" id="PF16197">
    <property type="entry name" value="KAsynt_C_assoc"/>
    <property type="match status" value="1"/>
</dbReference>
<dbReference type="EMBL" id="JBHLUH010000015">
    <property type="protein sequence ID" value="MFC0528601.1"/>
    <property type="molecule type" value="Genomic_DNA"/>
</dbReference>
<dbReference type="InterPro" id="IPR016039">
    <property type="entry name" value="Thiolase-like"/>
</dbReference>
<evidence type="ECO:0000256" key="2">
    <source>
        <dbReference type="ARBA" id="ARBA00023315"/>
    </source>
</evidence>
<evidence type="ECO:0000313" key="4">
    <source>
        <dbReference type="EMBL" id="MFC0528601.1"/>
    </source>
</evidence>
<dbReference type="InterPro" id="IPR014043">
    <property type="entry name" value="Acyl_transferase_dom"/>
</dbReference>
<sequence length="433" mass="45089">MDWSAGSVELLTDSRVWPRSAGRVRRAGVSSFGLSGTNAHVIVEEAPEQVEQVGSPLSGGVVPWVVSGKSAAALRAQASRLLEFVTERQTLDPADVGWSLASTRSVFRYRAAVVGSGRDELLRGLAALVDGEPGVVQGTAGGGLTAFLFAGQGAQRLGMGSGLVEAFPAFAEAFDAVCAELDPHLDRPLREVKADGLDQTGWAQPALFAVEVALFRLLESWGVVPDLLLGHSVGELAAAHVAGVWSLPDACRLVAARARLMQALPSGGVMAAVQASEAEVRGLLSSGVDVAAVNSPGSVVVSGDEGPVAAIEAHFVGLGRRVKRLPVSHAFHSVRMEPMLAEFARVAESLSYAAPTLSVVSNLTGQVAAPEVLCDPGYWVRQVREAVRFADGVATLAGQGVTRFVELGPDATLTALAGECLDRDAVLVPVLRK</sequence>
<dbReference type="PANTHER" id="PTHR43775">
    <property type="entry name" value="FATTY ACID SYNTHASE"/>
    <property type="match status" value="1"/>
</dbReference>